<name>A0ACB9QEN3_9MYRT</name>
<keyword evidence="2" id="KW-1185">Reference proteome</keyword>
<accession>A0ACB9QEN3</accession>
<comment type="caution">
    <text evidence="1">The sequence shown here is derived from an EMBL/GenBank/DDBJ whole genome shotgun (WGS) entry which is preliminary data.</text>
</comment>
<sequence>MLFELGLISLFAWHVASGIEWYSQRRLGLGSPYLRLAMTALAILDLICGSRPIQSITTDAVEQAGISHMPFIPMAICLSPRAEDLTNKGREYELSEIRKQWTNLPDLSPDVKRSRSECLLAPHEVGLMLRGLGF</sequence>
<evidence type="ECO:0000313" key="1">
    <source>
        <dbReference type="EMBL" id="KAI4364845.1"/>
    </source>
</evidence>
<protein>
    <submittedName>
        <fullName evidence="1">Uncharacterized protein</fullName>
    </submittedName>
</protein>
<reference evidence="2" key="1">
    <citation type="journal article" date="2023" name="Front. Plant Sci.">
        <title>Chromosomal-level genome assembly of Melastoma candidum provides insights into trichome evolution.</title>
        <authorList>
            <person name="Zhong Y."/>
            <person name="Wu W."/>
            <person name="Sun C."/>
            <person name="Zou P."/>
            <person name="Liu Y."/>
            <person name="Dai S."/>
            <person name="Zhou R."/>
        </authorList>
    </citation>
    <scope>NUCLEOTIDE SEQUENCE [LARGE SCALE GENOMIC DNA]</scope>
</reference>
<dbReference type="EMBL" id="CM042885">
    <property type="protein sequence ID" value="KAI4364845.1"/>
    <property type="molecule type" value="Genomic_DNA"/>
</dbReference>
<organism evidence="1 2">
    <name type="scientific">Melastoma candidum</name>
    <dbReference type="NCBI Taxonomy" id="119954"/>
    <lineage>
        <taxon>Eukaryota</taxon>
        <taxon>Viridiplantae</taxon>
        <taxon>Streptophyta</taxon>
        <taxon>Embryophyta</taxon>
        <taxon>Tracheophyta</taxon>
        <taxon>Spermatophyta</taxon>
        <taxon>Magnoliopsida</taxon>
        <taxon>eudicotyledons</taxon>
        <taxon>Gunneridae</taxon>
        <taxon>Pentapetalae</taxon>
        <taxon>rosids</taxon>
        <taxon>malvids</taxon>
        <taxon>Myrtales</taxon>
        <taxon>Melastomataceae</taxon>
        <taxon>Melastomatoideae</taxon>
        <taxon>Melastomateae</taxon>
        <taxon>Melastoma</taxon>
    </lineage>
</organism>
<dbReference type="Proteomes" id="UP001057402">
    <property type="component" value="Chromosome 6"/>
</dbReference>
<gene>
    <name evidence="1" type="ORF">MLD38_020883</name>
</gene>
<proteinExistence type="predicted"/>
<evidence type="ECO:0000313" key="2">
    <source>
        <dbReference type="Proteomes" id="UP001057402"/>
    </source>
</evidence>